<dbReference type="GO" id="GO:0016020">
    <property type="term" value="C:membrane"/>
    <property type="evidence" value="ECO:0007669"/>
    <property type="project" value="UniProtKB-SubCell"/>
</dbReference>
<comment type="similarity">
    <text evidence="3 9">Belongs to the cytochrome P450 family.</text>
</comment>
<evidence type="ECO:0000256" key="1">
    <source>
        <dbReference type="ARBA" id="ARBA00004167"/>
    </source>
</evidence>
<dbReference type="Pfam" id="PF00067">
    <property type="entry name" value="p450"/>
    <property type="match status" value="1"/>
</dbReference>
<dbReference type="AlphaFoldDB" id="A0AA39SN90"/>
<dbReference type="PROSITE" id="PS00086">
    <property type="entry name" value="CYTOCHROME_P450"/>
    <property type="match status" value="1"/>
</dbReference>
<dbReference type="InterPro" id="IPR017972">
    <property type="entry name" value="Cyt_P450_CS"/>
</dbReference>
<keyword evidence="5 8" id="KW-0479">Metal-binding</keyword>
<accession>A0AA39SN90</accession>
<keyword evidence="11" id="KW-1185">Reference proteome</keyword>
<evidence type="ECO:0000256" key="3">
    <source>
        <dbReference type="ARBA" id="ARBA00010617"/>
    </source>
</evidence>
<keyword evidence="9" id="KW-0503">Monooxygenase</keyword>
<dbReference type="GO" id="GO:0004497">
    <property type="term" value="F:monooxygenase activity"/>
    <property type="evidence" value="ECO:0007669"/>
    <property type="project" value="UniProtKB-KW"/>
</dbReference>
<dbReference type="PRINTS" id="PR00463">
    <property type="entry name" value="EP450I"/>
</dbReference>
<gene>
    <name evidence="10" type="ORF">LWI29_037886</name>
</gene>
<proteinExistence type="inferred from homology"/>
<evidence type="ECO:0000313" key="10">
    <source>
        <dbReference type="EMBL" id="KAK0593510.1"/>
    </source>
</evidence>
<dbReference type="Gene3D" id="1.10.630.10">
    <property type="entry name" value="Cytochrome P450"/>
    <property type="match status" value="1"/>
</dbReference>
<organism evidence="10 11">
    <name type="scientific">Acer saccharum</name>
    <name type="common">Sugar maple</name>
    <dbReference type="NCBI Taxonomy" id="4024"/>
    <lineage>
        <taxon>Eukaryota</taxon>
        <taxon>Viridiplantae</taxon>
        <taxon>Streptophyta</taxon>
        <taxon>Embryophyta</taxon>
        <taxon>Tracheophyta</taxon>
        <taxon>Spermatophyta</taxon>
        <taxon>Magnoliopsida</taxon>
        <taxon>eudicotyledons</taxon>
        <taxon>Gunneridae</taxon>
        <taxon>Pentapetalae</taxon>
        <taxon>rosids</taxon>
        <taxon>malvids</taxon>
        <taxon>Sapindales</taxon>
        <taxon>Sapindaceae</taxon>
        <taxon>Hippocastanoideae</taxon>
        <taxon>Acereae</taxon>
        <taxon>Acer</taxon>
    </lineage>
</organism>
<evidence type="ECO:0000313" key="11">
    <source>
        <dbReference type="Proteomes" id="UP001168877"/>
    </source>
</evidence>
<evidence type="ECO:0008006" key="12">
    <source>
        <dbReference type="Google" id="ProtNLM"/>
    </source>
</evidence>
<evidence type="ECO:0000256" key="5">
    <source>
        <dbReference type="ARBA" id="ARBA00022723"/>
    </source>
</evidence>
<dbReference type="InterPro" id="IPR002401">
    <property type="entry name" value="Cyt_P450_E_grp-I"/>
</dbReference>
<evidence type="ECO:0000256" key="6">
    <source>
        <dbReference type="ARBA" id="ARBA00022989"/>
    </source>
</evidence>
<evidence type="ECO:0000256" key="7">
    <source>
        <dbReference type="ARBA" id="ARBA00023004"/>
    </source>
</evidence>
<keyword evidence="8 9" id="KW-0349">Heme</keyword>
<reference evidence="10" key="2">
    <citation type="submission" date="2023-06" db="EMBL/GenBank/DDBJ databases">
        <authorList>
            <person name="Swenson N.G."/>
            <person name="Wegrzyn J.L."/>
            <person name="Mcevoy S.L."/>
        </authorList>
    </citation>
    <scope>NUCLEOTIDE SEQUENCE</scope>
    <source>
        <strain evidence="10">NS2018</strain>
        <tissue evidence="10">Leaf</tissue>
    </source>
</reference>
<keyword evidence="7 8" id="KW-0408">Iron</keyword>
<dbReference type="GO" id="GO:0016705">
    <property type="term" value="F:oxidoreductase activity, acting on paired donors, with incorporation or reduction of molecular oxygen"/>
    <property type="evidence" value="ECO:0007669"/>
    <property type="project" value="InterPro"/>
</dbReference>
<protein>
    <recommendedName>
        <fullName evidence="12">Cytochrome P450</fullName>
    </recommendedName>
</protein>
<dbReference type="InterPro" id="IPR036396">
    <property type="entry name" value="Cyt_P450_sf"/>
</dbReference>
<dbReference type="GO" id="GO:0005506">
    <property type="term" value="F:iron ion binding"/>
    <property type="evidence" value="ECO:0007669"/>
    <property type="project" value="InterPro"/>
</dbReference>
<keyword evidence="6" id="KW-0472">Membrane</keyword>
<evidence type="ECO:0000256" key="9">
    <source>
        <dbReference type="RuleBase" id="RU000461"/>
    </source>
</evidence>
<dbReference type="GO" id="GO:0016125">
    <property type="term" value="P:sterol metabolic process"/>
    <property type="evidence" value="ECO:0007669"/>
    <property type="project" value="TreeGrafter"/>
</dbReference>
<dbReference type="PANTHER" id="PTHR24286">
    <property type="entry name" value="CYTOCHROME P450 26"/>
    <property type="match status" value="1"/>
</dbReference>
<dbReference type="InterPro" id="IPR001128">
    <property type="entry name" value="Cyt_P450"/>
</dbReference>
<keyword evidence="6" id="KW-1133">Transmembrane helix</keyword>
<evidence type="ECO:0000256" key="4">
    <source>
        <dbReference type="ARBA" id="ARBA00022692"/>
    </source>
</evidence>
<dbReference type="GO" id="GO:0020037">
    <property type="term" value="F:heme binding"/>
    <property type="evidence" value="ECO:0007669"/>
    <property type="project" value="InterPro"/>
</dbReference>
<evidence type="ECO:0000256" key="2">
    <source>
        <dbReference type="ARBA" id="ARBA00004721"/>
    </source>
</evidence>
<dbReference type="PANTHER" id="PTHR24286:SF256">
    <property type="entry name" value="CYTOCHROME P450 FAMILY PROTEIN"/>
    <property type="match status" value="1"/>
</dbReference>
<reference evidence="10" key="1">
    <citation type="journal article" date="2022" name="Plant J.">
        <title>Strategies of tolerance reflected in two North American maple genomes.</title>
        <authorList>
            <person name="McEvoy S.L."/>
            <person name="Sezen U.U."/>
            <person name="Trouern-Trend A."/>
            <person name="McMahon S.M."/>
            <person name="Schaberg P.G."/>
            <person name="Yang J."/>
            <person name="Wegrzyn J.L."/>
            <person name="Swenson N.G."/>
        </authorList>
    </citation>
    <scope>NUCLEOTIDE SEQUENCE</scope>
    <source>
        <strain evidence="10">NS2018</strain>
    </source>
</reference>
<dbReference type="Proteomes" id="UP001168877">
    <property type="component" value="Unassembled WGS sequence"/>
</dbReference>
<comment type="subcellular location">
    <subcellularLocation>
        <location evidence="1">Membrane</location>
        <topology evidence="1">Single-pass membrane protein</topology>
    </subcellularLocation>
</comment>
<feature type="binding site" description="axial binding residue" evidence="8">
    <location>
        <position position="46"/>
    </location>
    <ligand>
        <name>heme</name>
        <dbReference type="ChEBI" id="CHEBI:30413"/>
    </ligand>
    <ligandPart>
        <name>Fe</name>
        <dbReference type="ChEBI" id="CHEBI:18248"/>
    </ligandPart>
</feature>
<dbReference type="EMBL" id="JAUESC010000380">
    <property type="protein sequence ID" value="KAK0593510.1"/>
    <property type="molecule type" value="Genomic_DNA"/>
</dbReference>
<name>A0AA39SN90_ACESA</name>
<comment type="caution">
    <text evidence="10">The sequence shown here is derived from an EMBL/GenBank/DDBJ whole genome shotgun (WGS) entry which is preliminary data.</text>
</comment>
<sequence length="100" mass="11514">MASGTHMDKNTFENPEKFDPALRFENSSKMLPPYTYIPFGAGPRICPGAEFGRIEVLLIIHHLITKYQWTEMVPDEPIAREPMPYPARGLPVNIQRRNYP</sequence>
<comment type="cofactor">
    <cofactor evidence="8">
        <name>heme</name>
        <dbReference type="ChEBI" id="CHEBI:30413"/>
    </cofactor>
</comment>
<keyword evidence="9" id="KW-0560">Oxidoreductase</keyword>
<evidence type="ECO:0000256" key="8">
    <source>
        <dbReference type="PIRSR" id="PIRSR602401-1"/>
    </source>
</evidence>
<comment type="pathway">
    <text evidence="2">Secondary metabolite biosynthesis; terpenoid biosynthesis.</text>
</comment>
<keyword evidence="4" id="KW-0812">Transmembrane</keyword>
<dbReference type="SUPFAM" id="SSF48264">
    <property type="entry name" value="Cytochrome P450"/>
    <property type="match status" value="1"/>
</dbReference>